<dbReference type="GO" id="GO:0000146">
    <property type="term" value="F:microfilament motor activity"/>
    <property type="evidence" value="ECO:0007669"/>
    <property type="project" value="TreeGrafter"/>
</dbReference>
<proteinExistence type="predicted"/>
<feature type="coiled-coil region" evidence="1">
    <location>
        <begin position="23"/>
        <end position="130"/>
    </location>
</feature>
<reference evidence="2 3" key="1">
    <citation type="journal article" date="2013" name="Genome Announc.">
        <title>Genome Sequence of the Sulfate-Reducing Bacterium Desulfotomaculum hydrothermale Lam5(T).</title>
        <authorList>
            <person name="Amin O."/>
            <person name="Fardeau M.L."/>
            <person name="Valette O."/>
            <person name="Hirschler-Rea A."/>
            <person name="Barbe V."/>
            <person name="Medigue C."/>
            <person name="Vacherie B."/>
            <person name="Ollivier B."/>
            <person name="Bertin P.N."/>
            <person name="Dolla A."/>
        </authorList>
    </citation>
    <scope>NUCLEOTIDE SEQUENCE [LARGE SCALE GENOMIC DNA]</scope>
    <source>
        <strain evidence="3">Lam5 / DSM 18033</strain>
    </source>
</reference>
<comment type="caution">
    <text evidence="2">The sequence shown here is derived from an EMBL/GenBank/DDBJ whole genome shotgun (WGS) entry which is preliminary data.</text>
</comment>
<protein>
    <recommendedName>
        <fullName evidence="4">Phage tail tape measure protein domain-containing protein</fullName>
    </recommendedName>
</protein>
<accession>K8E9L9</accession>
<evidence type="ECO:0000313" key="3">
    <source>
        <dbReference type="Proteomes" id="UP000009315"/>
    </source>
</evidence>
<evidence type="ECO:0000313" key="2">
    <source>
        <dbReference type="EMBL" id="CCO08278.1"/>
    </source>
</evidence>
<dbReference type="GO" id="GO:0005737">
    <property type="term" value="C:cytoplasm"/>
    <property type="evidence" value="ECO:0007669"/>
    <property type="project" value="TreeGrafter"/>
</dbReference>
<dbReference type="eggNOG" id="COG5283">
    <property type="taxonomic scope" value="Bacteria"/>
</dbReference>
<feature type="coiled-coil region" evidence="1">
    <location>
        <begin position="157"/>
        <end position="184"/>
    </location>
</feature>
<dbReference type="GO" id="GO:0032982">
    <property type="term" value="C:myosin filament"/>
    <property type="evidence" value="ECO:0007669"/>
    <property type="project" value="TreeGrafter"/>
</dbReference>
<dbReference type="OrthoDB" id="1677957at2"/>
<keyword evidence="1" id="KW-0175">Coiled coil</keyword>
<feature type="coiled-coil region" evidence="1">
    <location>
        <begin position="595"/>
        <end position="680"/>
    </location>
</feature>
<dbReference type="GO" id="GO:0016460">
    <property type="term" value="C:myosin II complex"/>
    <property type="evidence" value="ECO:0007669"/>
    <property type="project" value="TreeGrafter"/>
</dbReference>
<gene>
    <name evidence="2" type="ORF">DESHY_20147</name>
</gene>
<sequence>MAETIKGLNVVIGSDTVGLNKALGDVNKNARNIQSELKQVEKLLKLDPSNTELLSQKQKLLADAVENSKEKLDRLRSVQEQINKQFAKGDISEGQYRAFQREVVKAEQELKRFENRIADAEKKSKDLGKTIQDIGEKAGNIGNKLTLGVTAPLVGFATLATEATQELRTELAKLETNAQMAGANIEVVNQAYRDMYAITGELDSNVEGLSNLLAAGFDGTQMTQAMEMVAGAAIKFKDTLKFEGIADGLQETLATGAAIGPFAELLDRSSVSLDEFNEGLQESIKQGKQQQYILDTLAKLGLKETYDAYTKNNKALVDGAKATYDLQLATAELSDTLMPIKTELVKKTTELIKAYNELTPESKNAVLALTGVAVAAGPVLTIIEKITKIWPVLTAGLTTIGGPAAITIGVLGALGVAFVSYKEKIDAAIMSFDTWMRQQSWFKAIGGAQLSDFNFPKQSVADFKKLENEMGAFKAPTIQAPKLDISKYMLKVSDVAKSTGATAAKAAEDTRAAWEKTADILGVRLQIIEAQYDTLSNSTAQSSDKTRSLVTELQGLYQQLDMQQKIVAAVNEGYLASVKAKGEDAEETIKLALRLEQEKRAQSELEKEIRETNQAIKDHAKELRDLAQEVSEVERKYREELADALEEYQEKVREVNQRVIEEEKKLTEQYEQELNNRTKSLSNFVGLFEAVATRDVSGKELLDNLRGQVDAFEKWQENIADLAAKGVDEGLIEELRQMGPKAGPEIAALNTLTDEQLQEYVTLWREKNEMAREEAITQLEQQRQEMYQKLSEIRQDAQKQLEAYRVEWEKKNAEIRKNAEEELKRIEDRFKEISEAGSRYGVSLMTNFIDGIEGQFDRLERTLERMAEMVDSYMPHSPAKRGPLRKIMEWGPSLVGSLIEGINDSLPALESTVSRMAASTSPMAMAGGGDTNYHYGGNSFTFYVSSGWEEIERELRRRGVRI</sequence>
<dbReference type="PANTHER" id="PTHR45615">
    <property type="entry name" value="MYOSIN HEAVY CHAIN, NON-MUSCLE"/>
    <property type="match status" value="1"/>
</dbReference>
<dbReference type="AlphaFoldDB" id="K8E9L9"/>
<evidence type="ECO:0008006" key="4">
    <source>
        <dbReference type="Google" id="ProtNLM"/>
    </source>
</evidence>
<dbReference type="RefSeq" id="WP_008411625.1">
    <property type="nucleotide sequence ID" value="NZ_CAOS01000009.1"/>
</dbReference>
<keyword evidence="3" id="KW-1185">Reference proteome</keyword>
<dbReference type="GO" id="GO:0051015">
    <property type="term" value="F:actin filament binding"/>
    <property type="evidence" value="ECO:0007669"/>
    <property type="project" value="TreeGrafter"/>
</dbReference>
<dbReference type="STRING" id="1121428.DESHY_20147"/>
<dbReference type="PANTHER" id="PTHR45615:SF40">
    <property type="entry name" value="MYOSIN HEAVY CHAIN, NON-MUSCLE"/>
    <property type="match status" value="1"/>
</dbReference>
<feature type="coiled-coil region" evidence="1">
    <location>
        <begin position="765"/>
        <end position="869"/>
    </location>
</feature>
<organism evidence="2 3">
    <name type="scientific">Desulforamulus hydrothermalis Lam5 = DSM 18033</name>
    <dbReference type="NCBI Taxonomy" id="1121428"/>
    <lineage>
        <taxon>Bacteria</taxon>
        <taxon>Bacillati</taxon>
        <taxon>Bacillota</taxon>
        <taxon>Clostridia</taxon>
        <taxon>Eubacteriales</taxon>
        <taxon>Peptococcaceae</taxon>
        <taxon>Desulforamulus</taxon>
    </lineage>
</organism>
<dbReference type="EMBL" id="CAOS01000009">
    <property type="protein sequence ID" value="CCO08278.1"/>
    <property type="molecule type" value="Genomic_DNA"/>
</dbReference>
<name>K8E9L9_9FIRM</name>
<evidence type="ECO:0000256" key="1">
    <source>
        <dbReference type="SAM" id="Coils"/>
    </source>
</evidence>
<dbReference type="Proteomes" id="UP000009315">
    <property type="component" value="Unassembled WGS sequence"/>
</dbReference>